<evidence type="ECO:0000256" key="1">
    <source>
        <dbReference type="SAM" id="Phobius"/>
    </source>
</evidence>
<keyword evidence="1" id="KW-1133">Transmembrane helix</keyword>
<keyword evidence="1" id="KW-0812">Transmembrane</keyword>
<feature type="transmembrane region" description="Helical" evidence="1">
    <location>
        <begin position="7"/>
        <end position="27"/>
    </location>
</feature>
<sequence length="161" mass="17246">MGRSALPAIPLFVFGIVEPVLLVMAWITGNRDPFSFFAAQAPNHPLTTADFAPQGLAMTLQIVNVYALLAAVAVACSFTRDAFTARVYLIFVSLADYGHIYATYRAVGDAYFWDVAGWHEMVASNVGVSAALNVVRLLTLVGAFGSIRSTVSESAVAKKRA</sequence>
<feature type="transmembrane region" description="Helical" evidence="1">
    <location>
        <begin position="55"/>
        <end position="76"/>
    </location>
</feature>
<keyword evidence="4" id="KW-1185">Reference proteome</keyword>
<dbReference type="Proteomes" id="UP001174936">
    <property type="component" value="Unassembled WGS sequence"/>
</dbReference>
<dbReference type="EMBL" id="JAULSV010000003">
    <property type="protein sequence ID" value="KAK0648120.1"/>
    <property type="molecule type" value="Genomic_DNA"/>
</dbReference>
<gene>
    <name evidence="3" type="ORF">B0T16DRAFT_112782</name>
</gene>
<evidence type="ECO:0000259" key="2">
    <source>
        <dbReference type="Pfam" id="PF24803"/>
    </source>
</evidence>
<proteinExistence type="predicted"/>
<protein>
    <recommendedName>
        <fullName evidence="2">DUF7704 domain-containing protein</fullName>
    </recommendedName>
</protein>
<dbReference type="PANTHER" id="PTHR37019">
    <property type="entry name" value="CHROMOSOME 1, WHOLE GENOME SHOTGUN SEQUENCE"/>
    <property type="match status" value="1"/>
</dbReference>
<evidence type="ECO:0000313" key="4">
    <source>
        <dbReference type="Proteomes" id="UP001174936"/>
    </source>
</evidence>
<dbReference type="InterPro" id="IPR056121">
    <property type="entry name" value="DUF7704"/>
</dbReference>
<feature type="domain" description="DUF7704" evidence="2">
    <location>
        <begin position="4"/>
        <end position="145"/>
    </location>
</feature>
<name>A0AA39YBQ8_9PEZI</name>
<reference evidence="3" key="1">
    <citation type="submission" date="2023-06" db="EMBL/GenBank/DDBJ databases">
        <title>Genome-scale phylogeny and comparative genomics of the fungal order Sordariales.</title>
        <authorList>
            <consortium name="Lawrence Berkeley National Laboratory"/>
            <person name="Hensen N."/>
            <person name="Bonometti L."/>
            <person name="Westerberg I."/>
            <person name="Brannstrom I.O."/>
            <person name="Guillou S."/>
            <person name="Cros-Aarteil S."/>
            <person name="Calhoun S."/>
            <person name="Haridas S."/>
            <person name="Kuo A."/>
            <person name="Mondo S."/>
            <person name="Pangilinan J."/>
            <person name="Riley R."/>
            <person name="Labutti K."/>
            <person name="Andreopoulos B."/>
            <person name="Lipzen A."/>
            <person name="Chen C."/>
            <person name="Yanf M."/>
            <person name="Daum C."/>
            <person name="Ng V."/>
            <person name="Clum A."/>
            <person name="Steindorff A."/>
            <person name="Ohm R."/>
            <person name="Martin F."/>
            <person name="Silar P."/>
            <person name="Natvig D."/>
            <person name="Lalanne C."/>
            <person name="Gautier V."/>
            <person name="Ament-Velasquez S.L."/>
            <person name="Kruys A."/>
            <person name="Hutchinson M.I."/>
            <person name="Powell A.J."/>
            <person name="Barry K."/>
            <person name="Miller A.N."/>
            <person name="Grigoriev I.V."/>
            <person name="Debuchy R."/>
            <person name="Gladieux P."/>
            <person name="Thoren M.H."/>
            <person name="Johannesson H."/>
        </authorList>
    </citation>
    <scope>NUCLEOTIDE SEQUENCE</scope>
    <source>
        <strain evidence="3">SMH2532-1</strain>
    </source>
</reference>
<feature type="transmembrane region" description="Helical" evidence="1">
    <location>
        <begin position="83"/>
        <end position="102"/>
    </location>
</feature>
<dbReference type="PANTHER" id="PTHR37019:SF2">
    <property type="entry name" value="EXPERA DOMAIN-CONTAINING PROTEIN"/>
    <property type="match status" value="1"/>
</dbReference>
<dbReference type="Pfam" id="PF24803">
    <property type="entry name" value="DUF7704"/>
    <property type="match status" value="1"/>
</dbReference>
<comment type="caution">
    <text evidence="3">The sequence shown here is derived from an EMBL/GenBank/DDBJ whole genome shotgun (WGS) entry which is preliminary data.</text>
</comment>
<organism evidence="3 4">
    <name type="scientific">Cercophora newfieldiana</name>
    <dbReference type="NCBI Taxonomy" id="92897"/>
    <lineage>
        <taxon>Eukaryota</taxon>
        <taxon>Fungi</taxon>
        <taxon>Dikarya</taxon>
        <taxon>Ascomycota</taxon>
        <taxon>Pezizomycotina</taxon>
        <taxon>Sordariomycetes</taxon>
        <taxon>Sordariomycetidae</taxon>
        <taxon>Sordariales</taxon>
        <taxon>Lasiosphaeriaceae</taxon>
        <taxon>Cercophora</taxon>
    </lineage>
</organism>
<accession>A0AA39YBQ8</accession>
<keyword evidence="1" id="KW-0472">Membrane</keyword>
<dbReference type="AlphaFoldDB" id="A0AA39YBQ8"/>
<evidence type="ECO:0000313" key="3">
    <source>
        <dbReference type="EMBL" id="KAK0648120.1"/>
    </source>
</evidence>
<feature type="transmembrane region" description="Helical" evidence="1">
    <location>
        <begin position="122"/>
        <end position="144"/>
    </location>
</feature>